<dbReference type="NCBIfam" id="TIGR01087">
    <property type="entry name" value="murD"/>
    <property type="match status" value="1"/>
</dbReference>
<dbReference type="Pfam" id="PF02875">
    <property type="entry name" value="Mur_ligase_C"/>
    <property type="match status" value="1"/>
</dbReference>
<evidence type="ECO:0000256" key="7">
    <source>
        <dbReference type="ARBA" id="ARBA00022840"/>
    </source>
</evidence>
<keyword evidence="4 9" id="KW-0436">Ligase</keyword>
<evidence type="ECO:0000256" key="3">
    <source>
        <dbReference type="ARBA" id="ARBA00022490"/>
    </source>
</evidence>
<dbReference type="InterPro" id="IPR005762">
    <property type="entry name" value="MurD"/>
</dbReference>
<dbReference type="SUPFAM" id="SSF53623">
    <property type="entry name" value="MurD-like peptide ligases, catalytic domain"/>
    <property type="match status" value="1"/>
</dbReference>
<dbReference type="InterPro" id="IPR036565">
    <property type="entry name" value="Mur-like_cat_sf"/>
</dbReference>
<dbReference type="Proteomes" id="UP001330434">
    <property type="component" value="Chromosome"/>
</dbReference>
<dbReference type="RefSeq" id="WP_331256494.1">
    <property type="nucleotide sequence ID" value="NZ_CP133270.1"/>
</dbReference>
<evidence type="ECO:0000256" key="2">
    <source>
        <dbReference type="ARBA" id="ARBA00004752"/>
    </source>
</evidence>
<name>A0ABZ2C2P1_9PROT</name>
<dbReference type="PANTHER" id="PTHR43692:SF1">
    <property type="entry name" value="UDP-N-ACETYLMURAMOYLALANINE--D-GLUTAMATE LIGASE"/>
    <property type="match status" value="1"/>
</dbReference>
<comment type="function">
    <text evidence="9 10">Cell wall formation. Catalyzes the addition of glutamate to the nucleotide precursor UDP-N-acetylmuramoyl-L-alanine (UMA).</text>
</comment>
<dbReference type="Gene3D" id="3.40.1190.10">
    <property type="entry name" value="Mur-like, catalytic domain"/>
    <property type="match status" value="1"/>
</dbReference>
<organism evidence="13 14">
    <name type="scientific">Candidatus Bealeia paramacronuclearis</name>
    <dbReference type="NCBI Taxonomy" id="1921001"/>
    <lineage>
        <taxon>Bacteria</taxon>
        <taxon>Pseudomonadati</taxon>
        <taxon>Pseudomonadota</taxon>
        <taxon>Alphaproteobacteria</taxon>
        <taxon>Holosporales</taxon>
        <taxon>Holosporaceae</taxon>
        <taxon>Candidatus Bealeia</taxon>
    </lineage>
</organism>
<feature type="domain" description="Mur ligase central" evidence="12">
    <location>
        <begin position="115"/>
        <end position="296"/>
    </location>
</feature>
<protein>
    <recommendedName>
        <fullName evidence="9 10">UDP-N-acetylmuramoylalanine--D-glutamate ligase</fullName>
        <ecNumber evidence="9 10">6.3.2.9</ecNumber>
    </recommendedName>
    <alternativeName>
        <fullName evidence="9">D-glutamic acid-adding enzyme</fullName>
    </alternativeName>
    <alternativeName>
        <fullName evidence="9">UDP-N-acetylmuramoyl-L-alanyl-D-glutamate synthetase</fullName>
    </alternativeName>
</protein>
<keyword evidence="3 9" id="KW-0963">Cytoplasm</keyword>
<proteinExistence type="inferred from homology"/>
<comment type="similarity">
    <text evidence="9">Belongs to the MurCDEF family.</text>
</comment>
<dbReference type="SUPFAM" id="SSF51984">
    <property type="entry name" value="MurCD N-terminal domain"/>
    <property type="match status" value="1"/>
</dbReference>
<accession>A0ABZ2C2P1</accession>
<evidence type="ECO:0000259" key="12">
    <source>
        <dbReference type="Pfam" id="PF08245"/>
    </source>
</evidence>
<evidence type="ECO:0000256" key="4">
    <source>
        <dbReference type="ARBA" id="ARBA00022598"/>
    </source>
</evidence>
<dbReference type="HAMAP" id="MF_00639">
    <property type="entry name" value="MurD"/>
    <property type="match status" value="1"/>
</dbReference>
<evidence type="ECO:0000256" key="6">
    <source>
        <dbReference type="ARBA" id="ARBA00022741"/>
    </source>
</evidence>
<keyword evidence="7 9" id="KW-0067">ATP-binding</keyword>
<feature type="binding site" evidence="9">
    <location>
        <begin position="117"/>
        <end position="123"/>
    </location>
    <ligand>
        <name>ATP</name>
        <dbReference type="ChEBI" id="CHEBI:30616"/>
    </ligand>
</feature>
<comment type="pathway">
    <text evidence="2 9 10">Cell wall biogenesis; peptidoglycan biosynthesis.</text>
</comment>
<keyword evidence="5 9" id="KW-0132">Cell division</keyword>
<evidence type="ECO:0000256" key="10">
    <source>
        <dbReference type="RuleBase" id="RU003664"/>
    </source>
</evidence>
<dbReference type="GO" id="GO:0016874">
    <property type="term" value="F:ligase activity"/>
    <property type="evidence" value="ECO:0007669"/>
    <property type="project" value="UniProtKB-KW"/>
</dbReference>
<dbReference type="PROSITE" id="PS01011">
    <property type="entry name" value="FOLYLPOLYGLU_SYNT_1"/>
    <property type="match status" value="1"/>
</dbReference>
<evidence type="ECO:0000256" key="8">
    <source>
        <dbReference type="ARBA" id="ARBA00023306"/>
    </source>
</evidence>
<keyword evidence="14" id="KW-1185">Reference proteome</keyword>
<dbReference type="PANTHER" id="PTHR43692">
    <property type="entry name" value="UDP-N-ACETYLMURAMOYLALANINE--D-GLUTAMATE LIGASE"/>
    <property type="match status" value="1"/>
</dbReference>
<dbReference type="EC" id="6.3.2.9" evidence="9 10"/>
<comment type="catalytic activity">
    <reaction evidence="9 10">
        <text>UDP-N-acetyl-alpha-D-muramoyl-L-alanine + D-glutamate + ATP = UDP-N-acetyl-alpha-D-muramoyl-L-alanyl-D-glutamate + ADP + phosphate + H(+)</text>
        <dbReference type="Rhea" id="RHEA:16429"/>
        <dbReference type="ChEBI" id="CHEBI:15378"/>
        <dbReference type="ChEBI" id="CHEBI:29986"/>
        <dbReference type="ChEBI" id="CHEBI:30616"/>
        <dbReference type="ChEBI" id="CHEBI:43474"/>
        <dbReference type="ChEBI" id="CHEBI:83898"/>
        <dbReference type="ChEBI" id="CHEBI:83900"/>
        <dbReference type="ChEBI" id="CHEBI:456216"/>
        <dbReference type="EC" id="6.3.2.9"/>
    </reaction>
</comment>
<evidence type="ECO:0000256" key="5">
    <source>
        <dbReference type="ARBA" id="ARBA00022618"/>
    </source>
</evidence>
<evidence type="ECO:0000313" key="14">
    <source>
        <dbReference type="Proteomes" id="UP001330434"/>
    </source>
</evidence>
<dbReference type="InterPro" id="IPR036615">
    <property type="entry name" value="Mur_ligase_C_dom_sf"/>
</dbReference>
<gene>
    <name evidence="9" type="primary">murD</name>
    <name evidence="13" type="ORF">Bealeia1_00092</name>
</gene>
<evidence type="ECO:0000256" key="1">
    <source>
        <dbReference type="ARBA" id="ARBA00004496"/>
    </source>
</evidence>
<feature type="domain" description="Mur ligase C-terminal" evidence="11">
    <location>
        <begin position="319"/>
        <end position="435"/>
    </location>
</feature>
<evidence type="ECO:0000313" key="13">
    <source>
        <dbReference type="EMBL" id="WVX65926.1"/>
    </source>
</evidence>
<dbReference type="InterPro" id="IPR013221">
    <property type="entry name" value="Mur_ligase_cen"/>
</dbReference>
<keyword evidence="9 10" id="KW-0573">Peptidoglycan synthesis</keyword>
<keyword evidence="9 10" id="KW-0133">Cell shape</keyword>
<dbReference type="EMBL" id="CP133270">
    <property type="protein sequence ID" value="WVX65926.1"/>
    <property type="molecule type" value="Genomic_DNA"/>
</dbReference>
<keyword evidence="9 10" id="KW-0961">Cell wall biogenesis/degradation</keyword>
<keyword evidence="8 9" id="KW-0131">Cell cycle</keyword>
<dbReference type="Gene3D" id="3.90.190.20">
    <property type="entry name" value="Mur ligase, C-terminal domain"/>
    <property type="match status" value="1"/>
</dbReference>
<sequence length="467" mass="50493">MIEPHMYAQKNVVVLGLGRSGKSVAQSLQKAGACVLAWDDVENARESALESGIPICDPEALDWSKIHALILSPGIPHLYPAPHPLVAIARGHGIAPISDIELLFQSGTGAFFVGITGTNGKSTTTALIHHILNSASRQAEIGGNFGIPVLDLKPLGSQGTYVLEMSSYQLEISPSQHFGVSVFLNLAPDHLDRHGGIRGYLEAKKKIYENSTPEDVLVLGVDDPYTDELYCDLLKEGRVKVIPVSVHKSLSSGVYVEDGFLIDNCEGLKKSIVNLKDLKTLKGVHNWQNAACAYAALKSQGLLVGEIISGLQSFPGLAHRQERIAEVNGVIFVNDSKATNAEATSKALDCYQDLAIYWLLGGRAKEGGIESLASYFPQIEHAFLFGESSSSFALTLEGRVSFTQCGDLSTAFEKASRQAKEDKKKASVVLLSPACASFDQFRDFEARGEAFRTLVQNLIKEEHVKVA</sequence>
<evidence type="ECO:0000256" key="9">
    <source>
        <dbReference type="HAMAP-Rule" id="MF_00639"/>
    </source>
</evidence>
<reference evidence="13 14" key="1">
    <citation type="journal article" date="2024" name="Environ. Microbiol.">
        <title>Novel evolutionary insights on the interactions of the Holosporales (Alphaproteobacteria) with eukaryotic hosts from comparative genomics.</title>
        <authorList>
            <person name="Giovannini M."/>
            <person name="Petroni G."/>
            <person name="Castelli M."/>
        </authorList>
    </citation>
    <scope>NUCLEOTIDE SEQUENCE [LARGE SCALE GENOMIC DNA]</scope>
    <source>
        <strain evidence="13 14">US_Bl 15I1</strain>
    </source>
</reference>
<dbReference type="Pfam" id="PF08245">
    <property type="entry name" value="Mur_ligase_M"/>
    <property type="match status" value="1"/>
</dbReference>
<dbReference type="InterPro" id="IPR004101">
    <property type="entry name" value="Mur_ligase_C"/>
</dbReference>
<dbReference type="InterPro" id="IPR018109">
    <property type="entry name" value="Folylpolyglutamate_synth_CS"/>
</dbReference>
<dbReference type="SUPFAM" id="SSF53244">
    <property type="entry name" value="MurD-like peptide ligases, peptide-binding domain"/>
    <property type="match status" value="1"/>
</dbReference>
<keyword evidence="6 9" id="KW-0547">Nucleotide-binding</keyword>
<evidence type="ECO:0000259" key="11">
    <source>
        <dbReference type="Pfam" id="PF02875"/>
    </source>
</evidence>
<comment type="subcellular location">
    <subcellularLocation>
        <location evidence="1 9 10">Cytoplasm</location>
    </subcellularLocation>
</comment>
<dbReference type="Gene3D" id="3.40.50.720">
    <property type="entry name" value="NAD(P)-binding Rossmann-like Domain"/>
    <property type="match status" value="1"/>
</dbReference>